<accession>A0A346A263</accession>
<evidence type="ECO:0000313" key="1">
    <source>
        <dbReference type="EMBL" id="AXK83260.1"/>
    </source>
</evidence>
<organism evidence="1 2">
    <name type="scientific">Pseudolabrys taiwanensis</name>
    <dbReference type="NCBI Taxonomy" id="331696"/>
    <lineage>
        <taxon>Bacteria</taxon>
        <taxon>Pseudomonadati</taxon>
        <taxon>Pseudomonadota</taxon>
        <taxon>Alphaproteobacteria</taxon>
        <taxon>Hyphomicrobiales</taxon>
        <taxon>Xanthobacteraceae</taxon>
        <taxon>Pseudolabrys</taxon>
    </lineage>
</organism>
<protein>
    <submittedName>
        <fullName evidence="1">TetR/AcrR family transcriptional regulator</fullName>
    </submittedName>
</protein>
<sequence length="208" mass="22937">MDALMALLAERPLEEIGLAEVAGRAGLKLSQLRAAFGSVLAIYAGHIKDIDNKVLSGSEDDMSEEPPRERLFDVLMRRLEVLAPYKEAMRSVMYSARRHPSLALALNAMAVRSQRWMLEAAGISAAGPRGALRAQGGALMFARVLSVWVDDESEGHDRTMAALDRGLAAAERWDGFIGDLCAIPCALRGPRRRRRYRYEDEEPEVDAA</sequence>
<dbReference type="OrthoDB" id="7828598at2"/>
<dbReference type="Gene3D" id="1.10.357.10">
    <property type="entry name" value="Tetracycline Repressor, domain 2"/>
    <property type="match status" value="1"/>
</dbReference>
<keyword evidence="2" id="KW-1185">Reference proteome</keyword>
<reference evidence="1 2" key="1">
    <citation type="submission" date="2018-07" db="EMBL/GenBank/DDBJ databases">
        <authorList>
            <person name="Quirk P.G."/>
            <person name="Krulwich T.A."/>
        </authorList>
    </citation>
    <scope>NUCLEOTIDE SEQUENCE [LARGE SCALE GENOMIC DNA]</scope>
    <source>
        <strain evidence="1 2">CC-BB4</strain>
    </source>
</reference>
<dbReference type="EMBL" id="CP031417">
    <property type="protein sequence ID" value="AXK83260.1"/>
    <property type="molecule type" value="Genomic_DNA"/>
</dbReference>
<name>A0A346A263_9HYPH</name>
<evidence type="ECO:0000313" key="2">
    <source>
        <dbReference type="Proteomes" id="UP000254889"/>
    </source>
</evidence>
<dbReference type="Proteomes" id="UP000254889">
    <property type="component" value="Chromosome"/>
</dbReference>
<dbReference type="KEGG" id="ptaw:DW352_23710"/>
<proteinExistence type="predicted"/>
<gene>
    <name evidence="1" type="ORF">DW352_23710</name>
</gene>
<dbReference type="AlphaFoldDB" id="A0A346A263"/>